<proteinExistence type="predicted"/>
<evidence type="ECO:0000313" key="2">
    <source>
        <dbReference type="Proteomes" id="UP000623440"/>
    </source>
</evidence>
<gene>
    <name evidence="1" type="ORF">H6G97_39945</name>
</gene>
<protein>
    <submittedName>
        <fullName evidence="1">Uncharacterized protein</fullName>
    </submittedName>
</protein>
<name>A0ABR8E0N2_9NOSO</name>
<evidence type="ECO:0000313" key="1">
    <source>
        <dbReference type="EMBL" id="MBD2535254.1"/>
    </source>
</evidence>
<accession>A0ABR8E0N2</accession>
<dbReference type="RefSeq" id="WP_190946100.1">
    <property type="nucleotide sequence ID" value="NZ_JACJSI010000252.1"/>
</dbReference>
<reference evidence="1 2" key="1">
    <citation type="journal article" date="2020" name="ISME J.">
        <title>Comparative genomics reveals insights into cyanobacterial evolution and habitat adaptation.</title>
        <authorList>
            <person name="Chen M.Y."/>
            <person name="Teng W.K."/>
            <person name="Zhao L."/>
            <person name="Hu C.X."/>
            <person name="Zhou Y.K."/>
            <person name="Han B.P."/>
            <person name="Song L.R."/>
            <person name="Shu W.S."/>
        </authorList>
    </citation>
    <scope>NUCLEOTIDE SEQUENCE [LARGE SCALE GENOMIC DNA]</scope>
    <source>
        <strain evidence="1 2">FACHB-838</strain>
    </source>
</reference>
<organism evidence="1 2">
    <name type="scientific">Nostoc flagelliforme FACHB-838</name>
    <dbReference type="NCBI Taxonomy" id="2692904"/>
    <lineage>
        <taxon>Bacteria</taxon>
        <taxon>Bacillati</taxon>
        <taxon>Cyanobacteriota</taxon>
        <taxon>Cyanophyceae</taxon>
        <taxon>Nostocales</taxon>
        <taxon>Nostocaceae</taxon>
        <taxon>Nostoc</taxon>
    </lineage>
</organism>
<sequence>MSQHIQTATLTVEISQEQSREEMLVEAIAGSALEDVIALTTRFYGSASRYV</sequence>
<dbReference type="EMBL" id="JACJSI010000252">
    <property type="protein sequence ID" value="MBD2535254.1"/>
    <property type="molecule type" value="Genomic_DNA"/>
</dbReference>
<comment type="caution">
    <text evidence="1">The sequence shown here is derived from an EMBL/GenBank/DDBJ whole genome shotgun (WGS) entry which is preliminary data.</text>
</comment>
<dbReference type="Proteomes" id="UP000623440">
    <property type="component" value="Unassembled WGS sequence"/>
</dbReference>
<keyword evidence="2" id="KW-1185">Reference proteome</keyword>